<evidence type="ECO:0000259" key="1">
    <source>
        <dbReference type="Pfam" id="PF00675"/>
    </source>
</evidence>
<comment type="caution">
    <text evidence="3">The sequence shown here is derived from an EMBL/GenBank/DDBJ whole genome shotgun (WGS) entry which is preliminary data.</text>
</comment>
<accession>A0ABU3CB14</accession>
<feature type="domain" description="Peptidase M16 N-terminal" evidence="1">
    <location>
        <begin position="522"/>
        <end position="646"/>
    </location>
</feature>
<dbReference type="Pfam" id="PF00675">
    <property type="entry name" value="Peptidase_M16"/>
    <property type="match status" value="2"/>
</dbReference>
<dbReference type="InterPro" id="IPR050361">
    <property type="entry name" value="MPP/UQCRC_Complex"/>
</dbReference>
<name>A0ABU3CB14_9FLAO</name>
<reference evidence="3 4" key="1">
    <citation type="submission" date="2023-09" db="EMBL/GenBank/DDBJ databases">
        <authorList>
            <person name="Rey-Velasco X."/>
        </authorList>
    </citation>
    <scope>NUCLEOTIDE SEQUENCE [LARGE SCALE GENOMIC DNA]</scope>
    <source>
        <strain evidence="3 4">F363</strain>
    </source>
</reference>
<dbReference type="Pfam" id="PF05193">
    <property type="entry name" value="Peptidase_M16_C"/>
    <property type="match status" value="2"/>
</dbReference>
<dbReference type="Gene3D" id="3.30.830.10">
    <property type="entry name" value="Metalloenzyme, LuxS/M16 peptidase-like"/>
    <property type="match status" value="4"/>
</dbReference>
<feature type="domain" description="Peptidase M16 C-terminal" evidence="2">
    <location>
        <begin position="672"/>
        <end position="843"/>
    </location>
</feature>
<dbReference type="EMBL" id="JAVRHQ010000013">
    <property type="protein sequence ID" value="MDT0643529.1"/>
    <property type="molecule type" value="Genomic_DNA"/>
</dbReference>
<dbReference type="InterPro" id="IPR011765">
    <property type="entry name" value="Pept_M16_N"/>
</dbReference>
<evidence type="ECO:0000259" key="2">
    <source>
        <dbReference type="Pfam" id="PF05193"/>
    </source>
</evidence>
<gene>
    <name evidence="3" type="ORF">RM553_11860</name>
</gene>
<dbReference type="PANTHER" id="PTHR11851">
    <property type="entry name" value="METALLOPROTEASE"/>
    <property type="match status" value="1"/>
</dbReference>
<protein>
    <submittedName>
        <fullName evidence="3">Pitrilysin family protein</fullName>
    </submittedName>
</protein>
<sequence>MTISRFLYLFVFISGITLSAQENPEKFNVDFESFTLKNGLNVILHVDKSDPVVAVALTAHVGSAREKEGRTGFAHLFEHLLFLESENLGKGGLDKMSARIGGSGANGSTSRDRTNYFQTVPNDALEKMIWAEADKLGYFINTVTEPVLAKEKEVVKNEKRQRVDNAPYGHTMYVIDKNLYPEGHPYNWEVIGSLEDLQNATLQDVKDFYNRWYVPNNVTLTIAGDFDKAQAKEWVHKYFDEIPSGEEIKRQEKQPVSLEETKKLYYEDNFANLAELTMAWPTVYSYAEDSYALDLLTTYLSEGKNAPLYQSLVEDKQLTGRVSMYNYTSELAGQLMLQVTAYDGKDLDSVKAAIEETFAEFEKEGIPQKDLKRIKAGQETNFYNSISSVLGKGFQLAQYKIFANDPNYINKEVDKILAVTAEDVMRVYEKYIKDKPFVATSFVPKGQVELALENSEEAEVVEEKIVEGAEGNFDLNADVAYEKTPSSFDRSVEPPYGEKPELIEPEIWKTNLPSGLKILGISNTEVPLVKFSLEMPGGLLLENENKVGVSNLLAEIMTKGTANKTPRELEEAIELLGSDIRVNAGDEKITLSGSTLAKNYDQTIALVKEILLEPRWDEEEFKLAKQQVLSRIQQMKADPNSIASNEFRKVIYGKDNILSHNNLGTKTSVENIRLQDLKDYYSNNLSPLSASFLVVGALDQEEAVAPIKGLAANWQVKNVEIPDLPQPEMPEQSQVYFYDVPGAKQSIFRFGTPALAANDEDFYPAEVMNYRLGGGSFASQLTQELREGKGYTYGIRSGFYGDKNTGPFMISTGVRSNITGDAAKLIQDILQKYPESFNRNDLEVTKGYMIKSNARKFETLNSKLDMLSDISNYGLDNDFIKQREEMVENMTLQQIKELAEKYVDPDRMYYVIVGDAETQLEKLKDLGYGEPILLNPEEE</sequence>
<dbReference type="Proteomes" id="UP001262889">
    <property type="component" value="Unassembled WGS sequence"/>
</dbReference>
<organism evidence="3 4">
    <name type="scientific">Autumnicola tepida</name>
    <dbReference type="NCBI Taxonomy" id="3075595"/>
    <lineage>
        <taxon>Bacteria</taxon>
        <taxon>Pseudomonadati</taxon>
        <taxon>Bacteroidota</taxon>
        <taxon>Flavobacteriia</taxon>
        <taxon>Flavobacteriales</taxon>
        <taxon>Flavobacteriaceae</taxon>
        <taxon>Autumnicola</taxon>
    </lineage>
</organism>
<keyword evidence="4" id="KW-1185">Reference proteome</keyword>
<feature type="domain" description="Peptidase M16 C-terminal" evidence="2">
    <location>
        <begin position="200"/>
        <end position="376"/>
    </location>
</feature>
<evidence type="ECO:0000313" key="3">
    <source>
        <dbReference type="EMBL" id="MDT0643529.1"/>
    </source>
</evidence>
<dbReference type="InterPro" id="IPR007863">
    <property type="entry name" value="Peptidase_M16_C"/>
</dbReference>
<evidence type="ECO:0000313" key="4">
    <source>
        <dbReference type="Proteomes" id="UP001262889"/>
    </source>
</evidence>
<proteinExistence type="predicted"/>
<dbReference type="InterPro" id="IPR011249">
    <property type="entry name" value="Metalloenz_LuxS/M16"/>
</dbReference>
<dbReference type="SUPFAM" id="SSF63411">
    <property type="entry name" value="LuxS/MPP-like metallohydrolase"/>
    <property type="match status" value="4"/>
</dbReference>
<feature type="domain" description="Peptidase M16 N-terminal" evidence="1">
    <location>
        <begin position="42"/>
        <end position="134"/>
    </location>
</feature>
<dbReference type="RefSeq" id="WP_311535148.1">
    <property type="nucleotide sequence ID" value="NZ_JAVRHQ010000013.1"/>
</dbReference>